<dbReference type="Proteomes" id="UP000060487">
    <property type="component" value="Unassembled WGS sequence"/>
</dbReference>
<accession>A0ABR5SJE8</accession>
<organism evidence="7 8">
    <name type="scientific">Candidatus Magnetominusculus xianensis</name>
    <dbReference type="NCBI Taxonomy" id="1748249"/>
    <lineage>
        <taxon>Bacteria</taxon>
        <taxon>Pseudomonadati</taxon>
        <taxon>Nitrospirota</taxon>
        <taxon>Nitrospiria</taxon>
        <taxon>Nitrospirales</taxon>
        <taxon>Nitrospiraceae</taxon>
        <taxon>Candidatus Magnetominusculus</taxon>
    </lineage>
</organism>
<dbReference type="SUPFAM" id="SSF56281">
    <property type="entry name" value="Metallo-hydrolase/oxidoreductase"/>
    <property type="match status" value="1"/>
</dbReference>
<dbReference type="PANTHER" id="PTHR42978:SF7">
    <property type="entry name" value="METALLO-HYDROLASE RV2300C-RELATED"/>
    <property type="match status" value="1"/>
</dbReference>
<keyword evidence="8" id="KW-1185">Reference proteome</keyword>
<keyword evidence="3" id="KW-0479">Metal-binding</keyword>
<sequence>MSLYKIHPIVMGTKVFDKSFMTYQFGYGQKYTIPIYSWYIEGNGHKILVDTGELSPARSEAREEAIGGRIYTSLEEGLARWDTAPEEIDIVIHTHLHNDHCENDDKCINASIYVHEKEIQTILDPHPLDYRYMEDFILGVQENGQIITTDKDIEVVPGISMFHTPVHTEGGMSVMIDTKDGKAIITGFCCIMENFNPPPPVRGMGLEVIPSGTVINPYKAYDIMLKVKGMADILMPFHEPKFASVDTIG</sequence>
<evidence type="ECO:0000256" key="2">
    <source>
        <dbReference type="ARBA" id="ARBA00007749"/>
    </source>
</evidence>
<comment type="similarity">
    <text evidence="2">Belongs to the metallo-beta-lactamase superfamily.</text>
</comment>
<dbReference type="SMART" id="SM00849">
    <property type="entry name" value="Lactamase_B"/>
    <property type="match status" value="1"/>
</dbReference>
<evidence type="ECO:0000256" key="3">
    <source>
        <dbReference type="ARBA" id="ARBA00022723"/>
    </source>
</evidence>
<dbReference type="InterPro" id="IPR051013">
    <property type="entry name" value="MBL_superfamily_lactonases"/>
</dbReference>
<dbReference type="EMBL" id="LNQR01000024">
    <property type="protein sequence ID" value="KWT92025.1"/>
    <property type="molecule type" value="Genomic_DNA"/>
</dbReference>
<comment type="caution">
    <text evidence="7">The sequence shown here is derived from an EMBL/GenBank/DDBJ whole genome shotgun (WGS) entry which is preliminary data.</text>
</comment>
<evidence type="ECO:0000313" key="7">
    <source>
        <dbReference type="EMBL" id="KWT92025.1"/>
    </source>
</evidence>
<dbReference type="EC" id="3.1.1.81" evidence="7"/>
<name>A0ABR5SJE8_9BACT</name>
<dbReference type="Gene3D" id="3.60.15.10">
    <property type="entry name" value="Ribonuclease Z/Hydroxyacylglutathione hydrolase-like"/>
    <property type="match status" value="1"/>
</dbReference>
<evidence type="ECO:0000256" key="1">
    <source>
        <dbReference type="ARBA" id="ARBA00001947"/>
    </source>
</evidence>
<reference evidence="7 8" key="1">
    <citation type="submission" date="2015-11" db="EMBL/GenBank/DDBJ databases">
        <authorList>
            <person name="Lin W."/>
        </authorList>
    </citation>
    <scope>NUCLEOTIDE SEQUENCE [LARGE SCALE GENOMIC DNA]</scope>
    <source>
        <strain evidence="7 8">HCH-1</strain>
    </source>
</reference>
<keyword evidence="4 7" id="KW-0378">Hydrolase</keyword>
<evidence type="ECO:0000256" key="5">
    <source>
        <dbReference type="ARBA" id="ARBA00022833"/>
    </source>
</evidence>
<dbReference type="Pfam" id="PF00753">
    <property type="entry name" value="Lactamase_B"/>
    <property type="match status" value="1"/>
</dbReference>
<dbReference type="InterPro" id="IPR001279">
    <property type="entry name" value="Metallo-B-lactamas"/>
</dbReference>
<evidence type="ECO:0000256" key="4">
    <source>
        <dbReference type="ARBA" id="ARBA00022801"/>
    </source>
</evidence>
<feature type="domain" description="Metallo-beta-lactamase" evidence="6">
    <location>
        <begin position="34"/>
        <end position="238"/>
    </location>
</feature>
<proteinExistence type="inferred from homology"/>
<comment type="cofactor">
    <cofactor evidence="1">
        <name>Zn(2+)</name>
        <dbReference type="ChEBI" id="CHEBI:29105"/>
    </cofactor>
</comment>
<dbReference type="InterPro" id="IPR036866">
    <property type="entry name" value="RibonucZ/Hydroxyglut_hydro"/>
</dbReference>
<dbReference type="GO" id="GO:0102007">
    <property type="term" value="F:acyl-L-homoserine-lactone lactonohydrolase activity"/>
    <property type="evidence" value="ECO:0007669"/>
    <property type="project" value="UniProtKB-EC"/>
</dbReference>
<dbReference type="PANTHER" id="PTHR42978">
    <property type="entry name" value="QUORUM-QUENCHING LACTONASE YTNP-RELATED-RELATED"/>
    <property type="match status" value="1"/>
</dbReference>
<protein>
    <submittedName>
        <fullName evidence="7">MBL fold metallo-hydrolase</fullName>
        <ecNumber evidence="7">3.1.1.81</ecNumber>
    </submittedName>
</protein>
<evidence type="ECO:0000313" key="8">
    <source>
        <dbReference type="Proteomes" id="UP000060487"/>
    </source>
</evidence>
<keyword evidence="5" id="KW-0862">Zinc</keyword>
<dbReference type="CDD" id="cd07729">
    <property type="entry name" value="AHL_lactonase_MBL-fold"/>
    <property type="match status" value="1"/>
</dbReference>
<gene>
    <name evidence="7" type="ORF">ASN18_0633</name>
</gene>
<dbReference type="RefSeq" id="WP_085051159.1">
    <property type="nucleotide sequence ID" value="NZ_LNQR01000024.1"/>
</dbReference>
<evidence type="ECO:0000259" key="6">
    <source>
        <dbReference type="SMART" id="SM00849"/>
    </source>
</evidence>